<name>A0A8B6CDF0_MYTGA</name>
<proteinExistence type="predicted"/>
<sequence length="837" mass="91415">MAEEMVTLDWSNEEELLKEEEEEEKKAEEAAKEDNKKDVKTEDEVKTEEKKDESMDTSENKDSEEKKDEWVKTLLTYVLRGPVKVTNLQIKDLSSRELQGVLHKSFNTQIDFQTKKGTIHLNFTPNKDRFAIDVLKRLARFQHANKEVKIQCSRSVAALLGFELRRLGVGPAPPGTLQFDKVLFLYDIPPETTEEVLRAMFDCPICIIPLDEEGNNMGTAFLEFRSKKAAKQCHTDNTDIEIGEKKCKLYNRYLVGGTKDEDDAYEKEEKEKQKKEQDRKAMAGQKKVQNQPRARGGTGKANNKRQAIKQKFNQARQMGQFGGRQGGGNYGGSGGNYGGGGGNYGASGGNYGGGGGGMGGGRMSNMSQGDQGVSPNLMMNQMMAMMRMSQGMGGEGMGGGGSGMGRGMSRMGNQRAMSAGGGGMGGGRMAYDDYGDYGAFDDYESGYGQGRNMGGMGNMGGGGGGGGMGGRRPQSLMGNNRRGSFGSGPNDQKDSVVDLFESALDAVDNQIGGRGNPRNLSGGRNGRNQGNAAALGKITSLMDNEMGMRGNSQSHRGKFDTPANQRLAKLAGNYNEDDLHMEGGGDFGAGPNIHIGYGDETYNDGGSNRLTQRGGNDFGGSGSRDQFGDRLGQGYEGMAGDRVDNYNQGSKRSMDAGYRQKMGSGMSGGQYDDYVRDTGDDYSRVDDFSLRRSDNMHHDMVDTFQQRRTNVGSGYNDKSDMLSVDRNQPISYPDIYSSKGSSGMSEMFSPKKRKFTEEPMKRTYNDYLMDTNLQDSIRDDSVFKKPNMSLMVGRNQNQRTRGGQNNQRGRGGQNKQRGGGRGGPMPLMGKFSGRKTY</sequence>
<feature type="compositionally biased region" description="Basic and acidic residues" evidence="2">
    <location>
        <begin position="267"/>
        <end position="281"/>
    </location>
</feature>
<protein>
    <submittedName>
        <fullName evidence="4">Nucleolin</fullName>
    </submittedName>
</protein>
<feature type="region of interest" description="Disordered" evidence="2">
    <location>
        <begin position="790"/>
        <end position="837"/>
    </location>
</feature>
<comment type="caution">
    <text evidence="4">The sequence shown here is derived from an EMBL/GenBank/DDBJ whole genome shotgun (WGS) entry which is preliminary data.</text>
</comment>
<feature type="compositionally biased region" description="Basic and acidic residues" evidence="2">
    <location>
        <begin position="24"/>
        <end position="65"/>
    </location>
</feature>
<feature type="region of interest" description="Disordered" evidence="2">
    <location>
        <begin position="1"/>
        <end position="65"/>
    </location>
</feature>
<dbReference type="InterPro" id="IPR035979">
    <property type="entry name" value="RBD_domain_sf"/>
</dbReference>
<feature type="region of interest" description="Disordered" evidence="2">
    <location>
        <begin position="508"/>
        <end position="531"/>
    </location>
</feature>
<evidence type="ECO:0000313" key="4">
    <source>
        <dbReference type="EMBL" id="VDI02470.1"/>
    </source>
</evidence>
<dbReference type="PROSITE" id="PS50102">
    <property type="entry name" value="RRM"/>
    <property type="match status" value="1"/>
</dbReference>
<dbReference type="Proteomes" id="UP000596742">
    <property type="component" value="Unassembled WGS sequence"/>
</dbReference>
<feature type="region of interest" description="Disordered" evidence="2">
    <location>
        <begin position="462"/>
        <end position="494"/>
    </location>
</feature>
<dbReference type="EMBL" id="UYJE01001479">
    <property type="protein sequence ID" value="VDI02470.1"/>
    <property type="molecule type" value="Genomic_DNA"/>
</dbReference>
<feature type="domain" description="RRM" evidence="3">
    <location>
        <begin position="181"/>
        <end position="249"/>
    </location>
</feature>
<feature type="compositionally biased region" description="Low complexity" evidence="2">
    <location>
        <begin position="793"/>
        <end position="808"/>
    </location>
</feature>
<dbReference type="Gene3D" id="3.30.70.330">
    <property type="match status" value="1"/>
</dbReference>
<dbReference type="InterPro" id="IPR000504">
    <property type="entry name" value="RRM_dom"/>
</dbReference>
<feature type="compositionally biased region" description="Acidic residues" evidence="2">
    <location>
        <begin position="11"/>
        <end position="23"/>
    </location>
</feature>
<evidence type="ECO:0000256" key="1">
    <source>
        <dbReference type="PROSITE-ProRule" id="PRU00176"/>
    </source>
</evidence>
<dbReference type="AlphaFoldDB" id="A0A8B6CDF0"/>
<feature type="compositionally biased region" description="Gly residues" evidence="2">
    <location>
        <begin position="809"/>
        <end position="823"/>
    </location>
</feature>
<dbReference type="GO" id="GO:0003723">
    <property type="term" value="F:RNA binding"/>
    <property type="evidence" value="ECO:0007669"/>
    <property type="project" value="UniProtKB-UniRule"/>
</dbReference>
<dbReference type="CDD" id="cd00590">
    <property type="entry name" value="RRM_SF"/>
    <property type="match status" value="1"/>
</dbReference>
<gene>
    <name evidence="4" type="ORF">MGAL_10B010794</name>
</gene>
<evidence type="ECO:0000256" key="2">
    <source>
        <dbReference type="SAM" id="MobiDB-lite"/>
    </source>
</evidence>
<feature type="region of interest" description="Disordered" evidence="2">
    <location>
        <begin position="734"/>
        <end position="757"/>
    </location>
</feature>
<feature type="compositionally biased region" description="Polar residues" evidence="2">
    <location>
        <begin position="476"/>
        <end position="490"/>
    </location>
</feature>
<keyword evidence="5" id="KW-1185">Reference proteome</keyword>
<accession>A0A8B6CDF0</accession>
<dbReference type="Pfam" id="PF00076">
    <property type="entry name" value="RRM_1"/>
    <property type="match status" value="1"/>
</dbReference>
<dbReference type="SUPFAM" id="SSF54928">
    <property type="entry name" value="RNA-binding domain, RBD"/>
    <property type="match status" value="1"/>
</dbReference>
<dbReference type="SMART" id="SM00360">
    <property type="entry name" value="RRM"/>
    <property type="match status" value="1"/>
</dbReference>
<feature type="region of interest" description="Disordered" evidence="2">
    <location>
        <begin position="262"/>
        <end position="305"/>
    </location>
</feature>
<reference evidence="4" key="1">
    <citation type="submission" date="2018-11" db="EMBL/GenBank/DDBJ databases">
        <authorList>
            <person name="Alioto T."/>
            <person name="Alioto T."/>
        </authorList>
    </citation>
    <scope>NUCLEOTIDE SEQUENCE</scope>
</reference>
<feature type="compositionally biased region" description="Low complexity" evidence="2">
    <location>
        <begin position="516"/>
        <end position="531"/>
    </location>
</feature>
<evidence type="ECO:0000259" key="3">
    <source>
        <dbReference type="PROSITE" id="PS50102"/>
    </source>
</evidence>
<dbReference type="OrthoDB" id="6161283at2759"/>
<keyword evidence="1" id="KW-0694">RNA-binding</keyword>
<organism evidence="4 5">
    <name type="scientific">Mytilus galloprovincialis</name>
    <name type="common">Mediterranean mussel</name>
    <dbReference type="NCBI Taxonomy" id="29158"/>
    <lineage>
        <taxon>Eukaryota</taxon>
        <taxon>Metazoa</taxon>
        <taxon>Spiralia</taxon>
        <taxon>Lophotrochozoa</taxon>
        <taxon>Mollusca</taxon>
        <taxon>Bivalvia</taxon>
        <taxon>Autobranchia</taxon>
        <taxon>Pteriomorphia</taxon>
        <taxon>Mytilida</taxon>
        <taxon>Mytiloidea</taxon>
        <taxon>Mytilidae</taxon>
        <taxon>Mytilinae</taxon>
        <taxon>Mytilus</taxon>
    </lineage>
</organism>
<evidence type="ECO:0000313" key="5">
    <source>
        <dbReference type="Proteomes" id="UP000596742"/>
    </source>
</evidence>
<dbReference type="InterPro" id="IPR012677">
    <property type="entry name" value="Nucleotide-bd_a/b_plait_sf"/>
</dbReference>